<dbReference type="Pfam" id="PF06985">
    <property type="entry name" value="HET"/>
    <property type="match status" value="1"/>
</dbReference>
<dbReference type="AlphaFoldDB" id="A0AAN9UB14"/>
<reference evidence="3 4" key="1">
    <citation type="submission" date="2024-02" db="EMBL/GenBank/DDBJ databases">
        <title>De novo assembly and annotation of 12 fungi associated with fruit tree decline syndrome in Ontario, Canada.</title>
        <authorList>
            <person name="Sulman M."/>
            <person name="Ellouze W."/>
            <person name="Ilyukhin E."/>
        </authorList>
    </citation>
    <scope>NUCLEOTIDE SEQUENCE [LARGE SCALE GENOMIC DNA]</scope>
    <source>
        <strain evidence="3 4">M11/M66-122</strain>
    </source>
</reference>
<organism evidence="3 4">
    <name type="scientific">Diatrype stigma</name>
    <dbReference type="NCBI Taxonomy" id="117547"/>
    <lineage>
        <taxon>Eukaryota</taxon>
        <taxon>Fungi</taxon>
        <taxon>Dikarya</taxon>
        <taxon>Ascomycota</taxon>
        <taxon>Pezizomycotina</taxon>
        <taxon>Sordariomycetes</taxon>
        <taxon>Xylariomycetidae</taxon>
        <taxon>Xylariales</taxon>
        <taxon>Diatrypaceae</taxon>
        <taxon>Diatrype</taxon>
    </lineage>
</organism>
<dbReference type="PANTHER" id="PTHR24148:SF64">
    <property type="entry name" value="HETEROKARYON INCOMPATIBILITY DOMAIN-CONTAINING PROTEIN"/>
    <property type="match status" value="1"/>
</dbReference>
<accession>A0AAN9UB14</accession>
<dbReference type="InterPro" id="IPR010730">
    <property type="entry name" value="HET"/>
</dbReference>
<dbReference type="Proteomes" id="UP001320420">
    <property type="component" value="Unassembled WGS sequence"/>
</dbReference>
<sequence>MTEYERIYEDIANRPGGPYMRLLTLLPGESSTSAMKATKPEEDWPMQWDDQVGFKGVKPADWSDEPLPSDLEVELSAHPVSDCPEYEALSYTWGRDTDYKFNIKCNGHNFVSLRQMHNALHALRLPDRPRVLWIDAICINQSSYEDKNCQLPLMQHVYRNSKRTVVWLGVRSETNHAPAFSGQADDLRMAPPVLDDFVPSFEKFLAVNIEALATDPEELWQDHAEVKPTWEKRLDLIKESARRVQEDWATRENPPSTDFGVAAEEMMEDTPKILRPAGKFILTRPKFRNHVRRLMSLHESSTWRQTILNLLCREWWSRVWIIQEVCLAPELVFICDDTVVNLDLLFLGMVLYSVFPSDPLYRGHILSTWTLPQVVEYRAMQGQAAGNRPLPGFLHLLTEFRLSDATNPRDHVYALLGLLPPEEQAALEKFGYNPDYSKEVSWCYTETAKVICFMTGNLDFLSISRAPARIASTSPSGNLPSWVPDWAVKVELSTPKHGIEAQGGSGTTAPLFAACGTCDSWALQVRGDEKLLVISGYVADSVTEVTTHSLPFMTDMMDAIMNLMNIENQSEEEIEKMASARGMLGYMGRMLAGIGDTISLMLEWEEFALSKGKSYSTGEDIKRVSCAVRCFGYMPDGPDAAMSAFKEYMDAFWWTRKVYNVTSSSTTTTSPSPPSPPSSSSSLLSKSSLSFFKRKSKESSSDTTSETATTTTTEKSEKDQSDWKRWRQSLVALSAPKDKSKLVKFNALQSFSLGRKLAWTEKGYLALVPEDTAPGDKVVLCRGSKLPLVVKAAGEPNRWKLLESCYVHGIMNGEAWDEGLCEEMELI</sequence>
<feature type="region of interest" description="Disordered" evidence="1">
    <location>
        <begin position="664"/>
        <end position="684"/>
    </location>
</feature>
<name>A0AAN9UB14_9PEZI</name>
<gene>
    <name evidence="3" type="ORF">SLS62_010626</name>
</gene>
<evidence type="ECO:0000313" key="3">
    <source>
        <dbReference type="EMBL" id="KAK7743352.1"/>
    </source>
</evidence>
<evidence type="ECO:0000256" key="1">
    <source>
        <dbReference type="SAM" id="MobiDB-lite"/>
    </source>
</evidence>
<dbReference type="EMBL" id="JAKJXP020000138">
    <property type="protein sequence ID" value="KAK7743352.1"/>
    <property type="molecule type" value="Genomic_DNA"/>
</dbReference>
<dbReference type="Pfam" id="PF26639">
    <property type="entry name" value="Het-6_barrel"/>
    <property type="match status" value="1"/>
</dbReference>
<feature type="compositionally biased region" description="Low complexity" evidence="1">
    <location>
        <begin position="701"/>
        <end position="713"/>
    </location>
</feature>
<dbReference type="PANTHER" id="PTHR24148">
    <property type="entry name" value="ANKYRIN REPEAT DOMAIN-CONTAINING PROTEIN 39 HOMOLOG-RELATED"/>
    <property type="match status" value="1"/>
</dbReference>
<keyword evidence="4" id="KW-1185">Reference proteome</keyword>
<evidence type="ECO:0000259" key="2">
    <source>
        <dbReference type="Pfam" id="PF06985"/>
    </source>
</evidence>
<protein>
    <recommendedName>
        <fullName evidence="2">Heterokaryon incompatibility domain-containing protein</fullName>
    </recommendedName>
</protein>
<proteinExistence type="predicted"/>
<comment type="caution">
    <text evidence="3">The sequence shown here is derived from an EMBL/GenBank/DDBJ whole genome shotgun (WGS) entry which is preliminary data.</text>
</comment>
<dbReference type="InterPro" id="IPR052895">
    <property type="entry name" value="HetReg/Transcr_Mod"/>
</dbReference>
<feature type="region of interest" description="Disordered" evidence="1">
    <location>
        <begin position="700"/>
        <end position="720"/>
    </location>
</feature>
<feature type="domain" description="Heterokaryon incompatibility" evidence="2">
    <location>
        <begin position="86"/>
        <end position="178"/>
    </location>
</feature>
<evidence type="ECO:0000313" key="4">
    <source>
        <dbReference type="Proteomes" id="UP001320420"/>
    </source>
</evidence>